<dbReference type="InterPro" id="IPR029026">
    <property type="entry name" value="tRNA_m1G_MTases_N"/>
</dbReference>
<dbReference type="GO" id="GO:0006396">
    <property type="term" value="P:RNA processing"/>
    <property type="evidence" value="ECO:0007669"/>
    <property type="project" value="InterPro"/>
</dbReference>
<dbReference type="Proteomes" id="UP000198304">
    <property type="component" value="Unassembled WGS sequence"/>
</dbReference>
<dbReference type="PANTHER" id="PTHR43191:SF2">
    <property type="entry name" value="RRNA METHYLTRANSFERASE 3, MITOCHONDRIAL"/>
    <property type="match status" value="1"/>
</dbReference>
<feature type="domain" description="RNA 2-O ribose methyltransferase substrate binding" evidence="4">
    <location>
        <begin position="33"/>
        <end position="108"/>
    </location>
</feature>
<dbReference type="InterPro" id="IPR029064">
    <property type="entry name" value="Ribosomal_eL30-like_sf"/>
</dbReference>
<proteinExistence type="inferred from homology"/>
<keyword evidence="2 5" id="KW-0489">Methyltransferase</keyword>
<keyword evidence="6" id="KW-1185">Reference proteome</keyword>
<keyword evidence="3 5" id="KW-0808">Transferase</keyword>
<evidence type="ECO:0000313" key="6">
    <source>
        <dbReference type="Proteomes" id="UP000198304"/>
    </source>
</evidence>
<dbReference type="InterPro" id="IPR001537">
    <property type="entry name" value="SpoU_MeTrfase"/>
</dbReference>
<dbReference type="InterPro" id="IPR029028">
    <property type="entry name" value="Alpha/beta_knot_MTases"/>
</dbReference>
<sequence>MDKEIITSQQNKIIKHTKGLQLKKNRRIYKQFIIEGIRIIEECLLHQLSIEYIIYSEELMKLQGGNLLLENAMKTYRCYQVSHDIFLKLSDTDNPQGILAIVNMKNRDLESISIGEDAFWVVLDRIQDPGNMGTIIRTAEAAGADAVVLTKGCVDPYNSKTVRATMGGLLHIPIIETKDNEEWIKPLKNNNVKLIASDLDTKETYLDIDYKGNIAIIIGNEANGIDKELLQQVDVSVKIPILGKIESLNASIAAAILIYKAIEHKA</sequence>
<evidence type="ECO:0000256" key="1">
    <source>
        <dbReference type="ARBA" id="ARBA00007228"/>
    </source>
</evidence>
<dbReference type="GO" id="GO:0032259">
    <property type="term" value="P:methylation"/>
    <property type="evidence" value="ECO:0007669"/>
    <property type="project" value="UniProtKB-KW"/>
</dbReference>
<dbReference type="Pfam" id="PF22435">
    <property type="entry name" value="MRM3-like_sub_bind"/>
    <property type="match status" value="1"/>
</dbReference>
<evidence type="ECO:0000259" key="4">
    <source>
        <dbReference type="SMART" id="SM00967"/>
    </source>
</evidence>
<dbReference type="InterPro" id="IPR013123">
    <property type="entry name" value="SpoU_subst-bd"/>
</dbReference>
<dbReference type="InterPro" id="IPR053888">
    <property type="entry name" value="MRM3-like_sub_bind"/>
</dbReference>
<gene>
    <name evidence="5" type="ORF">SAMN05446037_105810</name>
</gene>
<evidence type="ECO:0000313" key="5">
    <source>
        <dbReference type="EMBL" id="SNT23200.1"/>
    </source>
</evidence>
<dbReference type="AlphaFoldDB" id="A0A239KYV4"/>
<evidence type="ECO:0000256" key="3">
    <source>
        <dbReference type="ARBA" id="ARBA00022679"/>
    </source>
</evidence>
<dbReference type="SUPFAM" id="SSF55315">
    <property type="entry name" value="L30e-like"/>
    <property type="match status" value="1"/>
</dbReference>
<dbReference type="Gene3D" id="3.30.1330.30">
    <property type="match status" value="1"/>
</dbReference>
<dbReference type="CDD" id="cd18095">
    <property type="entry name" value="SpoU-like_rRNA-MTase"/>
    <property type="match status" value="1"/>
</dbReference>
<dbReference type="Pfam" id="PF00588">
    <property type="entry name" value="SpoU_methylase"/>
    <property type="match status" value="1"/>
</dbReference>
<dbReference type="GO" id="GO:0008173">
    <property type="term" value="F:RNA methyltransferase activity"/>
    <property type="evidence" value="ECO:0007669"/>
    <property type="project" value="InterPro"/>
</dbReference>
<dbReference type="Gene3D" id="3.40.1280.10">
    <property type="match status" value="1"/>
</dbReference>
<dbReference type="GO" id="GO:0003723">
    <property type="term" value="F:RNA binding"/>
    <property type="evidence" value="ECO:0007669"/>
    <property type="project" value="InterPro"/>
</dbReference>
<dbReference type="EMBL" id="FZOJ01000058">
    <property type="protein sequence ID" value="SNT23200.1"/>
    <property type="molecule type" value="Genomic_DNA"/>
</dbReference>
<reference evidence="5 6" key="1">
    <citation type="submission" date="2017-06" db="EMBL/GenBank/DDBJ databases">
        <authorList>
            <person name="Kim H.J."/>
            <person name="Triplett B.A."/>
        </authorList>
    </citation>
    <scope>NUCLEOTIDE SEQUENCE [LARGE SCALE GENOMIC DNA]</scope>
    <source>
        <strain evidence="5 6">SCA</strain>
    </source>
</reference>
<evidence type="ECO:0000256" key="2">
    <source>
        <dbReference type="ARBA" id="ARBA00022603"/>
    </source>
</evidence>
<dbReference type="SUPFAM" id="SSF75217">
    <property type="entry name" value="alpha/beta knot"/>
    <property type="match status" value="1"/>
</dbReference>
<dbReference type="InterPro" id="IPR051259">
    <property type="entry name" value="rRNA_Methyltransferase"/>
</dbReference>
<organism evidence="5 6">
    <name type="scientific">Anaerovirgula multivorans</name>
    <dbReference type="NCBI Taxonomy" id="312168"/>
    <lineage>
        <taxon>Bacteria</taxon>
        <taxon>Bacillati</taxon>
        <taxon>Bacillota</taxon>
        <taxon>Clostridia</taxon>
        <taxon>Peptostreptococcales</taxon>
        <taxon>Natronincolaceae</taxon>
        <taxon>Anaerovirgula</taxon>
    </lineage>
</organism>
<dbReference type="OrthoDB" id="9785673at2"/>
<dbReference type="PANTHER" id="PTHR43191">
    <property type="entry name" value="RRNA METHYLTRANSFERASE 3"/>
    <property type="match status" value="1"/>
</dbReference>
<protein>
    <submittedName>
        <fullName evidence="5">RNA methyltransferase, TrmH family</fullName>
    </submittedName>
</protein>
<dbReference type="SMART" id="SM00967">
    <property type="entry name" value="SpoU_sub_bind"/>
    <property type="match status" value="1"/>
</dbReference>
<dbReference type="GO" id="GO:0005737">
    <property type="term" value="C:cytoplasm"/>
    <property type="evidence" value="ECO:0007669"/>
    <property type="project" value="UniProtKB-ARBA"/>
</dbReference>
<comment type="similarity">
    <text evidence="1">Belongs to the class IV-like SAM-binding methyltransferase superfamily. RNA methyltransferase TrmH family.</text>
</comment>
<name>A0A239KYV4_9FIRM</name>
<accession>A0A239KYV4</accession>